<dbReference type="EMBL" id="KV425981">
    <property type="protein sequence ID" value="KZV93955.1"/>
    <property type="molecule type" value="Genomic_DNA"/>
</dbReference>
<dbReference type="OrthoDB" id="419598at2759"/>
<proteinExistence type="inferred from homology"/>
<evidence type="ECO:0000256" key="1">
    <source>
        <dbReference type="ARBA" id="ARBA00006328"/>
    </source>
</evidence>
<dbReference type="AlphaFoldDB" id="A0A165IW17"/>
<dbReference type="InterPro" id="IPR008030">
    <property type="entry name" value="NmrA-like"/>
</dbReference>
<evidence type="ECO:0000313" key="6">
    <source>
        <dbReference type="Proteomes" id="UP000077266"/>
    </source>
</evidence>
<dbReference type="Gene3D" id="3.40.50.720">
    <property type="entry name" value="NAD(P)-binding Rossmann-like Domain"/>
    <property type="match status" value="1"/>
</dbReference>
<accession>A0A165IW17</accession>
<feature type="domain" description="NmrA-like" evidence="4">
    <location>
        <begin position="6"/>
        <end position="282"/>
    </location>
</feature>
<dbReference type="GO" id="GO:0016491">
    <property type="term" value="F:oxidoreductase activity"/>
    <property type="evidence" value="ECO:0007669"/>
    <property type="project" value="UniProtKB-KW"/>
</dbReference>
<gene>
    <name evidence="5" type="ORF">EXIGLDRAFT_748905</name>
</gene>
<evidence type="ECO:0000313" key="5">
    <source>
        <dbReference type="EMBL" id="KZV93955.1"/>
    </source>
</evidence>
<evidence type="ECO:0000259" key="4">
    <source>
        <dbReference type="Pfam" id="PF05368"/>
    </source>
</evidence>
<sequence length="309" mass="33317">MPIIVKTVVVHGATGQQGGSVVRALSSTGYRIRAAVRDVDSAKAKDLAALPGVELVKVDLADIDSLITAYTGVDAVFACTFPDRVNSQEVAHGKAMADASKAAGVKLHVWSALESIKTITKGELFAQHFDDKAAVTEYIKSIGIPAAYIYLGSFMENYINFPGASTYDAEHDKIVLKYGGLRTDIPLPMVRVSKDVGEVAKIIAAHPDDFVGQDIAIADVTLSIKEHAATIQKVSGKQCQDVQGPELPQFPNINNMYRFANDGKYKFFAGMQQPNPILKKYGFQASTFESFVAEALLPHLKLEAVKDAA</sequence>
<dbReference type="Proteomes" id="UP000077266">
    <property type="component" value="Unassembled WGS sequence"/>
</dbReference>
<organism evidence="5 6">
    <name type="scientific">Exidia glandulosa HHB12029</name>
    <dbReference type="NCBI Taxonomy" id="1314781"/>
    <lineage>
        <taxon>Eukaryota</taxon>
        <taxon>Fungi</taxon>
        <taxon>Dikarya</taxon>
        <taxon>Basidiomycota</taxon>
        <taxon>Agaricomycotina</taxon>
        <taxon>Agaricomycetes</taxon>
        <taxon>Auriculariales</taxon>
        <taxon>Exidiaceae</taxon>
        <taxon>Exidia</taxon>
    </lineage>
</organism>
<dbReference type="InterPro" id="IPR051164">
    <property type="entry name" value="NmrA-like_oxidored"/>
</dbReference>
<protein>
    <submittedName>
        <fullName evidence="5">NAD(P)-binding protein</fullName>
    </submittedName>
</protein>
<keyword evidence="6" id="KW-1185">Reference proteome</keyword>
<dbReference type="InParanoid" id="A0A165IW17"/>
<evidence type="ECO:0000256" key="2">
    <source>
        <dbReference type="ARBA" id="ARBA00022857"/>
    </source>
</evidence>
<dbReference type="Gene3D" id="3.90.25.10">
    <property type="entry name" value="UDP-galactose 4-epimerase, domain 1"/>
    <property type="match status" value="1"/>
</dbReference>
<reference evidence="5 6" key="1">
    <citation type="journal article" date="2016" name="Mol. Biol. Evol.">
        <title>Comparative Genomics of Early-Diverging Mushroom-Forming Fungi Provides Insights into the Origins of Lignocellulose Decay Capabilities.</title>
        <authorList>
            <person name="Nagy L.G."/>
            <person name="Riley R."/>
            <person name="Tritt A."/>
            <person name="Adam C."/>
            <person name="Daum C."/>
            <person name="Floudas D."/>
            <person name="Sun H."/>
            <person name="Yadav J.S."/>
            <person name="Pangilinan J."/>
            <person name="Larsson K.H."/>
            <person name="Matsuura K."/>
            <person name="Barry K."/>
            <person name="Labutti K."/>
            <person name="Kuo R."/>
            <person name="Ohm R.A."/>
            <person name="Bhattacharya S.S."/>
            <person name="Shirouzu T."/>
            <person name="Yoshinaga Y."/>
            <person name="Martin F.M."/>
            <person name="Grigoriev I.V."/>
            <person name="Hibbett D.S."/>
        </authorList>
    </citation>
    <scope>NUCLEOTIDE SEQUENCE [LARGE SCALE GENOMIC DNA]</scope>
    <source>
        <strain evidence="5 6">HHB12029</strain>
    </source>
</reference>
<dbReference type="CDD" id="cd05251">
    <property type="entry name" value="NmrA_like_SDR_a"/>
    <property type="match status" value="1"/>
</dbReference>
<dbReference type="PANTHER" id="PTHR42748">
    <property type="entry name" value="NITROGEN METABOLITE REPRESSION PROTEIN NMRA FAMILY MEMBER"/>
    <property type="match status" value="1"/>
</dbReference>
<dbReference type="STRING" id="1314781.A0A165IW17"/>
<evidence type="ECO:0000256" key="3">
    <source>
        <dbReference type="ARBA" id="ARBA00023002"/>
    </source>
</evidence>
<comment type="similarity">
    <text evidence="1">Belongs to the NmrA-type oxidoreductase family.</text>
</comment>
<dbReference type="PANTHER" id="PTHR42748:SF30">
    <property type="entry name" value="NMRA-LIKE DOMAIN-CONTAINING PROTEIN"/>
    <property type="match status" value="1"/>
</dbReference>
<dbReference type="GO" id="GO:0005634">
    <property type="term" value="C:nucleus"/>
    <property type="evidence" value="ECO:0007669"/>
    <property type="project" value="TreeGrafter"/>
</dbReference>
<dbReference type="SUPFAM" id="SSF51735">
    <property type="entry name" value="NAD(P)-binding Rossmann-fold domains"/>
    <property type="match status" value="1"/>
</dbReference>
<keyword evidence="2" id="KW-0521">NADP</keyword>
<name>A0A165IW17_EXIGL</name>
<dbReference type="Pfam" id="PF05368">
    <property type="entry name" value="NmrA"/>
    <property type="match status" value="1"/>
</dbReference>
<dbReference type="InterPro" id="IPR036291">
    <property type="entry name" value="NAD(P)-bd_dom_sf"/>
</dbReference>
<keyword evidence="3" id="KW-0560">Oxidoreductase</keyword>